<protein>
    <recommendedName>
        <fullName evidence="7">Molecular chaperone Skp</fullName>
    </recommendedName>
</protein>
<reference evidence="5 6" key="1">
    <citation type="submission" date="2017-09" db="EMBL/GenBank/DDBJ databases">
        <title>Depth-based differentiation of microbial function through sediment-hosted aquifers and enrichment of novel symbionts in the deep terrestrial subsurface.</title>
        <authorList>
            <person name="Probst A.J."/>
            <person name="Ladd B."/>
            <person name="Jarett J.K."/>
            <person name="Geller-Mcgrath D.E."/>
            <person name="Sieber C.M."/>
            <person name="Emerson J.B."/>
            <person name="Anantharaman K."/>
            <person name="Thomas B.C."/>
            <person name="Malmstrom R."/>
            <person name="Stieglmeier M."/>
            <person name="Klingl A."/>
            <person name="Woyke T."/>
            <person name="Ryan C.M."/>
            <person name="Banfield J.F."/>
        </authorList>
    </citation>
    <scope>NUCLEOTIDE SEQUENCE [LARGE SCALE GENOMIC DNA]</scope>
    <source>
        <strain evidence="5">CG07_land_8_20_14_0_80_42_15</strain>
    </source>
</reference>
<sequence>MVKKIFVTLLLGLFLCGSFAPIAQAKELKLGYVDMQRIFTEYSRTKTSEAKLETEGKAKSDEREKMVAVVRRLKDEMELLSDKGKEEKQAQIDAKIKELQEFDRVARNQLGQQRENMIRDISKDIEKVITEYGKKEGYDLIFGKQLLLFQTETLDITEAILKTLNANAPKQ</sequence>
<dbReference type="SMART" id="SM00935">
    <property type="entry name" value="OmpH"/>
    <property type="match status" value="1"/>
</dbReference>
<dbReference type="Proteomes" id="UP000230052">
    <property type="component" value="Unassembled WGS sequence"/>
</dbReference>
<dbReference type="EMBL" id="PEWV01000013">
    <property type="protein sequence ID" value="PIU42273.1"/>
    <property type="molecule type" value="Genomic_DNA"/>
</dbReference>
<dbReference type="InterPro" id="IPR005632">
    <property type="entry name" value="Chaperone_Skp"/>
</dbReference>
<dbReference type="GO" id="GO:0051082">
    <property type="term" value="F:unfolded protein binding"/>
    <property type="evidence" value="ECO:0007669"/>
    <property type="project" value="InterPro"/>
</dbReference>
<organism evidence="5 6">
    <name type="scientific">Candidatus Aquitaenariimonas noxiae</name>
    <dbReference type="NCBI Taxonomy" id="1974741"/>
    <lineage>
        <taxon>Bacteria</taxon>
        <taxon>Pseudomonadati</taxon>
        <taxon>Candidatus Omnitrophota</taxon>
        <taxon>Candidatus Aquitaenariimonas</taxon>
    </lineage>
</organism>
<feature type="chain" id="PRO_5014326797" description="Molecular chaperone Skp" evidence="4">
    <location>
        <begin position="26"/>
        <end position="171"/>
    </location>
</feature>
<feature type="signal peptide" evidence="4">
    <location>
        <begin position="1"/>
        <end position="25"/>
    </location>
</feature>
<accession>A0A2J0L2E9</accession>
<evidence type="ECO:0000256" key="4">
    <source>
        <dbReference type="SAM" id="SignalP"/>
    </source>
</evidence>
<proteinExistence type="inferred from homology"/>
<evidence type="ECO:0000256" key="3">
    <source>
        <dbReference type="SAM" id="Coils"/>
    </source>
</evidence>
<dbReference type="GO" id="GO:0005829">
    <property type="term" value="C:cytosol"/>
    <property type="evidence" value="ECO:0007669"/>
    <property type="project" value="TreeGrafter"/>
</dbReference>
<gene>
    <name evidence="5" type="ORF">COS99_01335</name>
</gene>
<evidence type="ECO:0008006" key="7">
    <source>
        <dbReference type="Google" id="ProtNLM"/>
    </source>
</evidence>
<evidence type="ECO:0000313" key="5">
    <source>
        <dbReference type="EMBL" id="PIU42273.1"/>
    </source>
</evidence>
<dbReference type="AlphaFoldDB" id="A0A2J0L2E9"/>
<keyword evidence="3" id="KW-0175">Coiled coil</keyword>
<comment type="similarity">
    <text evidence="1">Belongs to the Skp family.</text>
</comment>
<dbReference type="Gene3D" id="3.30.910.20">
    <property type="entry name" value="Skp domain"/>
    <property type="match status" value="1"/>
</dbReference>
<dbReference type="SUPFAM" id="SSF111384">
    <property type="entry name" value="OmpH-like"/>
    <property type="match status" value="1"/>
</dbReference>
<evidence type="ECO:0000256" key="1">
    <source>
        <dbReference type="ARBA" id="ARBA00009091"/>
    </source>
</evidence>
<dbReference type="Pfam" id="PF03938">
    <property type="entry name" value="OmpH"/>
    <property type="match status" value="1"/>
</dbReference>
<dbReference type="PANTHER" id="PTHR35089">
    <property type="entry name" value="CHAPERONE PROTEIN SKP"/>
    <property type="match status" value="1"/>
</dbReference>
<dbReference type="GO" id="GO:0050821">
    <property type="term" value="P:protein stabilization"/>
    <property type="evidence" value="ECO:0007669"/>
    <property type="project" value="TreeGrafter"/>
</dbReference>
<evidence type="ECO:0000313" key="6">
    <source>
        <dbReference type="Proteomes" id="UP000230052"/>
    </source>
</evidence>
<keyword evidence="2 4" id="KW-0732">Signal</keyword>
<evidence type="ECO:0000256" key="2">
    <source>
        <dbReference type="ARBA" id="ARBA00022729"/>
    </source>
</evidence>
<comment type="caution">
    <text evidence="5">The sequence shown here is derived from an EMBL/GenBank/DDBJ whole genome shotgun (WGS) entry which is preliminary data.</text>
</comment>
<dbReference type="InterPro" id="IPR024930">
    <property type="entry name" value="Skp_dom_sf"/>
</dbReference>
<name>A0A2J0L2E9_9BACT</name>
<feature type="coiled-coil region" evidence="3">
    <location>
        <begin position="63"/>
        <end position="105"/>
    </location>
</feature>
<dbReference type="PANTHER" id="PTHR35089:SF1">
    <property type="entry name" value="CHAPERONE PROTEIN SKP"/>
    <property type="match status" value="1"/>
</dbReference>